<keyword evidence="2" id="KW-1185">Reference proteome</keyword>
<evidence type="ECO:0000313" key="2">
    <source>
        <dbReference type="Proteomes" id="UP001230207"/>
    </source>
</evidence>
<accession>A0ABU0BPZ9</accession>
<reference evidence="1 2" key="1">
    <citation type="submission" date="2023-07" db="EMBL/GenBank/DDBJ databases">
        <title>Genomic Encyclopedia of Type Strains, Phase IV (KMG-IV): sequencing the most valuable type-strain genomes for metagenomic binning, comparative biology and taxonomic classification.</title>
        <authorList>
            <person name="Goeker M."/>
        </authorList>
    </citation>
    <scope>NUCLEOTIDE SEQUENCE [LARGE SCALE GENOMIC DNA]</scope>
    <source>
        <strain evidence="1 2">DSM 1112</strain>
    </source>
</reference>
<proteinExistence type="predicted"/>
<sequence>MDADVEALTFHLQLISDDLEALYQAEPSRQVAEAIVALREEWLEYEACLERLGDLPAGTMGGLKRQPRWSLHL</sequence>
<gene>
    <name evidence="1" type="ORF">QO002_002180</name>
</gene>
<evidence type="ECO:0000313" key="1">
    <source>
        <dbReference type="EMBL" id="MDQ0320042.1"/>
    </source>
</evidence>
<dbReference type="Proteomes" id="UP001230207">
    <property type="component" value="Unassembled WGS sequence"/>
</dbReference>
<comment type="caution">
    <text evidence="1">The sequence shown here is derived from an EMBL/GenBank/DDBJ whole genome shotgun (WGS) entry which is preliminary data.</text>
</comment>
<protein>
    <submittedName>
        <fullName evidence="1">Uncharacterized protein</fullName>
    </submittedName>
</protein>
<dbReference type="EMBL" id="JAUSVF010000001">
    <property type="protein sequence ID" value="MDQ0320042.1"/>
    <property type="molecule type" value="Genomic_DNA"/>
</dbReference>
<organism evidence="1 2">
    <name type="scientific">Pararhizobium capsulatum DSM 1112</name>
    <dbReference type="NCBI Taxonomy" id="1121113"/>
    <lineage>
        <taxon>Bacteria</taxon>
        <taxon>Pseudomonadati</taxon>
        <taxon>Pseudomonadota</taxon>
        <taxon>Alphaproteobacteria</taxon>
        <taxon>Hyphomicrobiales</taxon>
        <taxon>Rhizobiaceae</taxon>
        <taxon>Rhizobium/Agrobacterium group</taxon>
        <taxon>Pararhizobium</taxon>
    </lineage>
</organism>
<name>A0ABU0BPZ9_9HYPH</name>